<evidence type="ECO:0000256" key="1">
    <source>
        <dbReference type="ARBA" id="ARBA00022679"/>
    </source>
</evidence>
<dbReference type="KEGG" id="mrub:DEO27_018790"/>
<evidence type="ECO:0000313" key="3">
    <source>
        <dbReference type="EMBL" id="QEM11992.1"/>
    </source>
</evidence>
<reference evidence="3" key="1">
    <citation type="submission" date="2019-08" db="EMBL/GenBank/DDBJ databases">
        <title>Comparative genome analysis confer to the adaptation heavy metal polluted environment.</title>
        <authorList>
            <person name="Li Y."/>
        </authorList>
    </citation>
    <scope>NUCLEOTIDE SEQUENCE [LARGE SCALE GENOMIC DNA]</scope>
    <source>
        <strain evidence="3">P1</strain>
    </source>
</reference>
<feature type="domain" description="Glycosyl transferase family 1" evidence="2">
    <location>
        <begin position="183"/>
        <end position="348"/>
    </location>
</feature>
<dbReference type="AlphaFoldDB" id="A0A5C1I1A9"/>
<keyword evidence="1" id="KW-0808">Transferase</keyword>
<keyword evidence="4" id="KW-1185">Reference proteome</keyword>
<dbReference type="Gene3D" id="3.40.50.2000">
    <property type="entry name" value="Glycogen Phosphorylase B"/>
    <property type="match status" value="2"/>
</dbReference>
<dbReference type="InterPro" id="IPR001296">
    <property type="entry name" value="Glyco_trans_1"/>
</dbReference>
<dbReference type="Proteomes" id="UP000251402">
    <property type="component" value="Chromosome"/>
</dbReference>
<protein>
    <submittedName>
        <fullName evidence="3">Glycosyltransferase family 4 protein</fullName>
    </submittedName>
</protein>
<sequence length="372" mass="42752">MSKKDLRILVIGQTPPPFGGQAMMIEYMLNNKYEGVQMYHVRMCFSREMNERGKISLYKITHIFWIIKQAYLLKFKYKIDALYYPPSNSPKVSVLRDIILLLFIRPIFKKTIFHFHAAGIMEEIPKMNPIIKMLALIALKKPDLAITSSVFNPQDGVFLEAKRNVIVPLGVPDEYPQNLAALQTDLPEIKILFVGLLNSTKGEGVLLEAVHQLHEQGYKIQLQIAGKFESEEYREAFFADVKKYGVENNVEYLGIIKGKEKEKAFCNADIFCFPSYFVSESFGVVLLEAMQYKLPIVATRWRGIQSIVEDGKSGYLVDIKNATQVAAKIKILIDDPEFRKTMGDYSREVFLQKYTIEKYIENLNESFLLIND</sequence>
<dbReference type="OrthoDB" id="9792322at2"/>
<dbReference type="RefSeq" id="WP_112572631.1">
    <property type="nucleotide sequence ID" value="NZ_CP043450.1"/>
</dbReference>
<proteinExistence type="predicted"/>
<dbReference type="CDD" id="cd03801">
    <property type="entry name" value="GT4_PimA-like"/>
    <property type="match status" value="1"/>
</dbReference>
<dbReference type="PANTHER" id="PTHR46401:SF2">
    <property type="entry name" value="GLYCOSYLTRANSFERASE WBBK-RELATED"/>
    <property type="match status" value="1"/>
</dbReference>
<gene>
    <name evidence="3" type="ORF">DEO27_018790</name>
</gene>
<accession>A0A5C1I1A9</accession>
<dbReference type="EMBL" id="CP043450">
    <property type="protein sequence ID" value="QEM11992.1"/>
    <property type="molecule type" value="Genomic_DNA"/>
</dbReference>
<dbReference type="Pfam" id="PF00534">
    <property type="entry name" value="Glycos_transf_1"/>
    <property type="match status" value="1"/>
</dbReference>
<evidence type="ECO:0000313" key="4">
    <source>
        <dbReference type="Proteomes" id="UP000251402"/>
    </source>
</evidence>
<dbReference type="PANTHER" id="PTHR46401">
    <property type="entry name" value="GLYCOSYLTRANSFERASE WBBK-RELATED"/>
    <property type="match status" value="1"/>
</dbReference>
<name>A0A5C1I1A9_9SPHI</name>
<evidence type="ECO:0000259" key="2">
    <source>
        <dbReference type="Pfam" id="PF00534"/>
    </source>
</evidence>
<dbReference type="GO" id="GO:0016757">
    <property type="term" value="F:glycosyltransferase activity"/>
    <property type="evidence" value="ECO:0007669"/>
    <property type="project" value="InterPro"/>
</dbReference>
<organism evidence="3 4">
    <name type="scientific">Mucilaginibacter rubeus</name>
    <dbReference type="NCBI Taxonomy" id="2027860"/>
    <lineage>
        <taxon>Bacteria</taxon>
        <taxon>Pseudomonadati</taxon>
        <taxon>Bacteroidota</taxon>
        <taxon>Sphingobacteriia</taxon>
        <taxon>Sphingobacteriales</taxon>
        <taxon>Sphingobacteriaceae</taxon>
        <taxon>Mucilaginibacter</taxon>
    </lineage>
</organism>
<dbReference type="SUPFAM" id="SSF53756">
    <property type="entry name" value="UDP-Glycosyltransferase/glycogen phosphorylase"/>
    <property type="match status" value="1"/>
</dbReference>